<sequence length="421" mass="46249">MLGSSLGSSLVSISLYFILNLLVTVTNKQILSQASCPWLLTASHALTTFITTAAILRLQKPKLTWTTTATSTSLSHSLIRERRHDDGDDVTEQRHRNGDEIRASLVVHLRVLLPFSLLYTLNIALSNLALGLVTLTMHQTIRAAAPVITVLISIVGLGRSWREYPSGAYGAIGLTIWGVIIATHATSSAKASDGNALDSTTTTTTTFGFGITLLSAVLAVVKTILTHELQQPPRSSRWGLGLPSTRLVQYLALYAVIQAVLLASWTGEIKRLFTSDSELAPPTLVRNLSGRSPQIRLPWPWLWLFNALAASMLNLASFQANKRCGSLSMAIAANMKQVVILLFLFISFRRDIAMLEVLGGEKEKKQAAELRQAENIIVLGSLMTALGGIWYAFVCVQVKKRQRRRYPVGDDWDSDRRGWKG</sequence>
<feature type="transmembrane region" description="Helical" evidence="8">
    <location>
        <begin position="247"/>
        <end position="265"/>
    </location>
</feature>
<feature type="transmembrane region" description="Helical" evidence="8">
    <location>
        <begin position="376"/>
        <end position="396"/>
    </location>
</feature>
<dbReference type="GeneID" id="19194065"/>
<dbReference type="HOGENOM" id="CLU_033641_3_0_1"/>
<evidence type="ECO:0000256" key="2">
    <source>
        <dbReference type="ARBA" id="ARBA00004477"/>
    </source>
</evidence>
<dbReference type="Pfam" id="PF03151">
    <property type="entry name" value="TPT"/>
    <property type="match status" value="1"/>
</dbReference>
<evidence type="ECO:0000256" key="6">
    <source>
        <dbReference type="ARBA" id="ARBA00022989"/>
    </source>
</evidence>
<feature type="transmembrane region" description="Helical" evidence="8">
    <location>
        <begin position="111"/>
        <end position="135"/>
    </location>
</feature>
<dbReference type="OrthoDB" id="10261634at2759"/>
<keyword evidence="11" id="KW-1185">Reference proteome</keyword>
<name>W9WRU4_9EURO</name>
<comment type="caution">
    <text evidence="10">The sequence shown here is derived from an EMBL/GenBank/DDBJ whole genome shotgun (WGS) entry which is preliminary data.</text>
</comment>
<comment type="similarity">
    <text evidence="3">Belongs to the TPT transporter family. SLC35D subfamily.</text>
</comment>
<feature type="transmembrane region" description="Helical" evidence="8">
    <location>
        <begin position="207"/>
        <end position="226"/>
    </location>
</feature>
<dbReference type="EMBL" id="AMGX01000016">
    <property type="protein sequence ID" value="EXJ67356.1"/>
    <property type="molecule type" value="Genomic_DNA"/>
</dbReference>
<reference evidence="10 11" key="1">
    <citation type="submission" date="2013-03" db="EMBL/GenBank/DDBJ databases">
        <title>The Genome Sequence of Cladophialophora psammophila CBS 110553.</title>
        <authorList>
            <consortium name="The Broad Institute Genomics Platform"/>
            <person name="Cuomo C."/>
            <person name="de Hoog S."/>
            <person name="Gorbushina A."/>
            <person name="Walker B."/>
            <person name="Young S.K."/>
            <person name="Zeng Q."/>
            <person name="Gargeya S."/>
            <person name="Fitzgerald M."/>
            <person name="Haas B."/>
            <person name="Abouelleil A."/>
            <person name="Allen A.W."/>
            <person name="Alvarado L."/>
            <person name="Arachchi H.M."/>
            <person name="Berlin A.M."/>
            <person name="Chapman S.B."/>
            <person name="Gainer-Dewar J."/>
            <person name="Goldberg J."/>
            <person name="Griggs A."/>
            <person name="Gujja S."/>
            <person name="Hansen M."/>
            <person name="Howarth C."/>
            <person name="Imamovic A."/>
            <person name="Ireland A."/>
            <person name="Larimer J."/>
            <person name="McCowan C."/>
            <person name="Murphy C."/>
            <person name="Pearson M."/>
            <person name="Poon T.W."/>
            <person name="Priest M."/>
            <person name="Roberts A."/>
            <person name="Saif S."/>
            <person name="Shea T."/>
            <person name="Sisk P."/>
            <person name="Sykes S."/>
            <person name="Wortman J."/>
            <person name="Nusbaum C."/>
            <person name="Birren B."/>
        </authorList>
    </citation>
    <scope>NUCLEOTIDE SEQUENCE [LARGE SCALE GENOMIC DNA]</scope>
    <source>
        <strain evidence="10 11">CBS 110553</strain>
    </source>
</reference>
<evidence type="ECO:0000256" key="7">
    <source>
        <dbReference type="ARBA" id="ARBA00023136"/>
    </source>
</evidence>
<keyword evidence="6 8" id="KW-1133">Transmembrane helix</keyword>
<proteinExistence type="inferred from homology"/>
<organism evidence="10 11">
    <name type="scientific">Cladophialophora psammophila CBS 110553</name>
    <dbReference type="NCBI Taxonomy" id="1182543"/>
    <lineage>
        <taxon>Eukaryota</taxon>
        <taxon>Fungi</taxon>
        <taxon>Dikarya</taxon>
        <taxon>Ascomycota</taxon>
        <taxon>Pezizomycotina</taxon>
        <taxon>Eurotiomycetes</taxon>
        <taxon>Chaetothyriomycetidae</taxon>
        <taxon>Chaetothyriales</taxon>
        <taxon>Herpotrichiellaceae</taxon>
        <taxon>Cladophialophora</taxon>
    </lineage>
</organism>
<evidence type="ECO:0000256" key="1">
    <source>
        <dbReference type="ARBA" id="ARBA00003420"/>
    </source>
</evidence>
<keyword evidence="5 8" id="KW-0812">Transmembrane</keyword>
<protein>
    <recommendedName>
        <fullName evidence="9">Sugar phosphate transporter domain-containing protein</fullName>
    </recommendedName>
</protein>
<dbReference type="InterPro" id="IPR050186">
    <property type="entry name" value="TPT_transporter"/>
</dbReference>
<dbReference type="RefSeq" id="XP_007748138.1">
    <property type="nucleotide sequence ID" value="XM_007749948.1"/>
</dbReference>
<feature type="domain" description="Sugar phosphate transporter" evidence="9">
    <location>
        <begin position="13"/>
        <end position="183"/>
    </location>
</feature>
<evidence type="ECO:0000256" key="4">
    <source>
        <dbReference type="ARBA" id="ARBA00011182"/>
    </source>
</evidence>
<dbReference type="GO" id="GO:0005789">
    <property type="term" value="C:endoplasmic reticulum membrane"/>
    <property type="evidence" value="ECO:0007669"/>
    <property type="project" value="UniProtKB-SubCell"/>
</dbReference>
<evidence type="ECO:0000256" key="5">
    <source>
        <dbReference type="ARBA" id="ARBA00022692"/>
    </source>
</evidence>
<feature type="transmembrane region" description="Helical" evidence="8">
    <location>
        <begin position="301"/>
        <end position="318"/>
    </location>
</feature>
<dbReference type="PANTHER" id="PTHR11132">
    <property type="entry name" value="SOLUTE CARRIER FAMILY 35"/>
    <property type="match status" value="1"/>
</dbReference>
<evidence type="ECO:0000256" key="3">
    <source>
        <dbReference type="ARBA" id="ARBA00010425"/>
    </source>
</evidence>
<dbReference type="AlphaFoldDB" id="W9WRU4"/>
<dbReference type="Proteomes" id="UP000019471">
    <property type="component" value="Unassembled WGS sequence"/>
</dbReference>
<evidence type="ECO:0000256" key="8">
    <source>
        <dbReference type="SAM" id="Phobius"/>
    </source>
</evidence>
<dbReference type="InterPro" id="IPR004853">
    <property type="entry name" value="Sugar_P_trans_dom"/>
</dbReference>
<feature type="transmembrane region" description="Helical" evidence="8">
    <location>
        <begin position="168"/>
        <end position="187"/>
    </location>
</feature>
<gene>
    <name evidence="10" type="ORF">A1O5_09369</name>
</gene>
<comment type="subcellular location">
    <subcellularLocation>
        <location evidence="2">Endoplasmic reticulum membrane</location>
        <topology evidence="2">Multi-pass membrane protein</topology>
    </subcellularLocation>
</comment>
<evidence type="ECO:0000313" key="11">
    <source>
        <dbReference type="Proteomes" id="UP000019471"/>
    </source>
</evidence>
<dbReference type="eggNOG" id="KOG1441">
    <property type="taxonomic scope" value="Eukaryota"/>
</dbReference>
<accession>W9WRU4</accession>
<keyword evidence="7 8" id="KW-0472">Membrane</keyword>
<evidence type="ECO:0000313" key="10">
    <source>
        <dbReference type="EMBL" id="EXJ67356.1"/>
    </source>
</evidence>
<evidence type="ECO:0000259" key="9">
    <source>
        <dbReference type="Pfam" id="PF03151"/>
    </source>
</evidence>
<feature type="transmembrane region" description="Helical" evidence="8">
    <location>
        <begin position="330"/>
        <end position="348"/>
    </location>
</feature>
<comment type="subunit">
    <text evidence="4">Homooligomer.</text>
</comment>
<feature type="transmembrane region" description="Helical" evidence="8">
    <location>
        <begin position="141"/>
        <end position="161"/>
    </location>
</feature>
<comment type="function">
    <text evidence="1">Involved in the import of GDP-mannose from the cytoplasm into the Golgi lumen.</text>
</comment>
<feature type="transmembrane region" description="Helical" evidence="8">
    <location>
        <begin position="6"/>
        <end position="25"/>
    </location>
</feature>